<comment type="similarity">
    <text evidence="1 5">Belongs to the TCP-1 chaperonin family.</text>
</comment>
<dbReference type="InterPro" id="IPR002423">
    <property type="entry name" value="Cpn60/GroEL/TCP-1"/>
</dbReference>
<reference evidence="7" key="1">
    <citation type="journal article" date="2024" name="Gigascience">
        <title>Chromosome-level genome of the poultry shaft louse Menopon gallinae provides insight into the host-switching and adaptive evolution of parasitic lice.</title>
        <authorList>
            <person name="Xu Y."/>
            <person name="Ma L."/>
            <person name="Liu S."/>
            <person name="Liang Y."/>
            <person name="Liu Q."/>
            <person name="He Z."/>
            <person name="Tian L."/>
            <person name="Duan Y."/>
            <person name="Cai W."/>
            <person name="Li H."/>
            <person name="Song F."/>
        </authorList>
    </citation>
    <scope>NUCLEOTIDE SEQUENCE</scope>
    <source>
        <strain evidence="7">Cailab_2023a</strain>
    </source>
</reference>
<dbReference type="SUPFAM" id="SSF48592">
    <property type="entry name" value="GroEL equatorial domain-like"/>
    <property type="match status" value="1"/>
</dbReference>
<dbReference type="AlphaFoldDB" id="A0AAW2H8P2"/>
<evidence type="ECO:0000313" key="7">
    <source>
        <dbReference type="EMBL" id="KAL0266120.1"/>
    </source>
</evidence>
<dbReference type="GO" id="GO:0140662">
    <property type="term" value="F:ATP-dependent protein folding chaperone"/>
    <property type="evidence" value="ECO:0007669"/>
    <property type="project" value="InterPro"/>
</dbReference>
<accession>A0AAW2H8P2</accession>
<evidence type="ECO:0000256" key="2">
    <source>
        <dbReference type="ARBA" id="ARBA00022741"/>
    </source>
</evidence>
<keyword evidence="4 5" id="KW-0143">Chaperone</keyword>
<dbReference type="EMBL" id="JARGDH010000006">
    <property type="protein sequence ID" value="KAL0266120.1"/>
    <property type="molecule type" value="Genomic_DNA"/>
</dbReference>
<dbReference type="InterPro" id="IPR027410">
    <property type="entry name" value="TCP-1-like_intermed_sf"/>
</dbReference>
<dbReference type="GO" id="GO:0016887">
    <property type="term" value="F:ATP hydrolysis activity"/>
    <property type="evidence" value="ECO:0007669"/>
    <property type="project" value="InterPro"/>
</dbReference>
<comment type="caution">
    <text evidence="7">The sequence shown here is derived from an EMBL/GenBank/DDBJ whole genome shotgun (WGS) entry which is preliminary data.</text>
</comment>
<evidence type="ECO:0000256" key="1">
    <source>
        <dbReference type="ARBA" id="ARBA00008020"/>
    </source>
</evidence>
<dbReference type="InterPro" id="IPR002194">
    <property type="entry name" value="Chaperonin_TCP-1_CS"/>
</dbReference>
<dbReference type="SUPFAM" id="SSF52029">
    <property type="entry name" value="GroEL apical domain-like"/>
    <property type="match status" value="1"/>
</dbReference>
<dbReference type="InterPro" id="IPR027409">
    <property type="entry name" value="GroEL-like_apical_dom_sf"/>
</dbReference>
<name>A0AAW2H8P2_9NEOP</name>
<gene>
    <name evidence="7" type="ORF">PYX00_011836</name>
</gene>
<dbReference type="GO" id="GO:0051082">
    <property type="term" value="F:unfolded protein binding"/>
    <property type="evidence" value="ECO:0007669"/>
    <property type="project" value="InterPro"/>
</dbReference>
<dbReference type="Pfam" id="PF00118">
    <property type="entry name" value="Cpn60_TCP1"/>
    <property type="match status" value="1"/>
</dbReference>
<evidence type="ECO:0000256" key="3">
    <source>
        <dbReference type="ARBA" id="ARBA00022840"/>
    </source>
</evidence>
<evidence type="ECO:0008006" key="8">
    <source>
        <dbReference type="Google" id="ProtNLM"/>
    </source>
</evidence>
<proteinExistence type="inferred from homology"/>
<dbReference type="Gene3D" id="1.10.560.10">
    <property type="entry name" value="GroEL-like equatorial domain"/>
    <property type="match status" value="1"/>
</dbReference>
<dbReference type="Gene3D" id="3.30.260.10">
    <property type="entry name" value="TCP-1-like chaperonin intermediate domain"/>
    <property type="match status" value="1"/>
</dbReference>
<dbReference type="Gene3D" id="3.50.7.10">
    <property type="entry name" value="GroEL"/>
    <property type="match status" value="1"/>
</dbReference>
<evidence type="ECO:0000256" key="4">
    <source>
        <dbReference type="ARBA" id="ARBA00023186"/>
    </source>
</evidence>
<keyword evidence="3 5" id="KW-0067">ATP-binding</keyword>
<evidence type="ECO:0000256" key="6">
    <source>
        <dbReference type="SAM" id="MobiDB-lite"/>
    </source>
</evidence>
<feature type="region of interest" description="Disordered" evidence="6">
    <location>
        <begin position="372"/>
        <end position="399"/>
    </location>
</feature>
<evidence type="ECO:0000256" key="5">
    <source>
        <dbReference type="RuleBase" id="RU004187"/>
    </source>
</evidence>
<dbReference type="GO" id="GO:0005524">
    <property type="term" value="F:ATP binding"/>
    <property type="evidence" value="ECO:0007669"/>
    <property type="project" value="UniProtKB-KW"/>
</dbReference>
<dbReference type="SUPFAM" id="SSF54849">
    <property type="entry name" value="GroEL-intermediate domain like"/>
    <property type="match status" value="1"/>
</dbReference>
<sequence>MRTDDLGRAFEVPDNQHLSGGDVSAAHAHVLETIASLLSTSLGPNGMDKVIMSSDNEITMTNDGATILNGMEMTKNPISQLVVELSNAQDEEIGDGTTSIVILAAALLAQARTLIQKGIHPIKISEGYELAARMACRRLESISEPADDVRGFMIKAAKTSLGSKIVSKALNKFAEICTEAVLSVCDQERKDMDFDLIKIEKKIGLDLGDTALIKGVVINKEFSHPQMRKEIRDARIAILSCPFEPPKVKTKHNLLISTVEDYRSLERYESRKFVEMIESVKKAGADVVVSQWGFDDEANSLLMDNNLPAIRWVGGSDLEAIALHTNGSIVARFEDLREEDLGRGTVRELSLGTEDEKVIIVTSESKAGTILIRGGHRDGDGGGEAVRQRRAVRRTERAA</sequence>
<dbReference type="PANTHER" id="PTHR11353">
    <property type="entry name" value="CHAPERONIN"/>
    <property type="match status" value="1"/>
</dbReference>
<dbReference type="InterPro" id="IPR027413">
    <property type="entry name" value="GROEL-like_equatorial_sf"/>
</dbReference>
<dbReference type="PRINTS" id="PR00304">
    <property type="entry name" value="TCOMPLEXTCP1"/>
</dbReference>
<protein>
    <recommendedName>
        <fullName evidence="8">T-complex protein 1 subunit epsilon</fullName>
    </recommendedName>
</protein>
<dbReference type="PROSITE" id="PS00995">
    <property type="entry name" value="TCP1_3"/>
    <property type="match status" value="1"/>
</dbReference>
<organism evidence="7">
    <name type="scientific">Menopon gallinae</name>
    <name type="common">poultry shaft louse</name>
    <dbReference type="NCBI Taxonomy" id="328185"/>
    <lineage>
        <taxon>Eukaryota</taxon>
        <taxon>Metazoa</taxon>
        <taxon>Ecdysozoa</taxon>
        <taxon>Arthropoda</taxon>
        <taxon>Hexapoda</taxon>
        <taxon>Insecta</taxon>
        <taxon>Pterygota</taxon>
        <taxon>Neoptera</taxon>
        <taxon>Paraneoptera</taxon>
        <taxon>Psocodea</taxon>
        <taxon>Troctomorpha</taxon>
        <taxon>Phthiraptera</taxon>
        <taxon>Amblycera</taxon>
        <taxon>Menoponidae</taxon>
        <taxon>Menopon</taxon>
    </lineage>
</organism>
<keyword evidence="2 5" id="KW-0547">Nucleotide-binding</keyword>
<dbReference type="InterPro" id="IPR017998">
    <property type="entry name" value="Chaperone_TCP-1"/>
</dbReference>